<name>A0A6J4NBS6_9ACTN</name>
<dbReference type="AlphaFoldDB" id="A0A6J4NBS6"/>
<gene>
    <name evidence="1" type="ORF">AVDCRST_MAG32-1453</name>
</gene>
<reference evidence="1" key="1">
    <citation type="submission" date="2020-02" db="EMBL/GenBank/DDBJ databases">
        <authorList>
            <person name="Meier V. D."/>
        </authorList>
    </citation>
    <scope>NUCLEOTIDE SEQUENCE</scope>
    <source>
        <strain evidence="1">AVDCRST_MAG32</strain>
    </source>
</reference>
<accession>A0A6J4NBS6</accession>
<proteinExistence type="predicted"/>
<protein>
    <submittedName>
        <fullName evidence="1">Uncharacterized protein</fullName>
    </submittedName>
</protein>
<organism evidence="1">
    <name type="scientific">uncultured Nocardioides sp</name>
    <dbReference type="NCBI Taxonomy" id="198441"/>
    <lineage>
        <taxon>Bacteria</taxon>
        <taxon>Bacillati</taxon>
        <taxon>Actinomycetota</taxon>
        <taxon>Actinomycetes</taxon>
        <taxon>Propionibacteriales</taxon>
        <taxon>Nocardioidaceae</taxon>
        <taxon>Nocardioides</taxon>
        <taxon>environmental samples</taxon>
    </lineage>
</organism>
<evidence type="ECO:0000313" key="1">
    <source>
        <dbReference type="EMBL" id="CAA9379825.1"/>
    </source>
</evidence>
<dbReference type="EMBL" id="CADCUM010000069">
    <property type="protein sequence ID" value="CAA9379825.1"/>
    <property type="molecule type" value="Genomic_DNA"/>
</dbReference>
<sequence>MPRRAVLEDLVAAPVGRRVDQVEIDLATVPVAQRERGGAQVPDHVVPALGEDGPHLLQRRAGQHEVEVAVLPGLLAQQAVDAPPAVQPAAHVMGVDGVEQVQHVCRPHELDRTVAPAGDPLSPRGR</sequence>